<evidence type="ECO:0000256" key="4">
    <source>
        <dbReference type="ARBA" id="ARBA00008536"/>
    </source>
</evidence>
<keyword evidence="9" id="KW-0808">Transferase</keyword>
<dbReference type="SUPFAM" id="SSF49899">
    <property type="entry name" value="Concanavalin A-like lectins/glucanases"/>
    <property type="match status" value="1"/>
</dbReference>
<evidence type="ECO:0000256" key="15">
    <source>
        <dbReference type="ARBA" id="ARBA00022840"/>
    </source>
</evidence>
<dbReference type="EMBL" id="CM017321">
    <property type="protein sequence ID" value="KAE7995697.1"/>
    <property type="molecule type" value="Genomic_DNA"/>
</dbReference>
<gene>
    <name evidence="26" type="ORF">FH972_000468</name>
</gene>
<evidence type="ECO:0000256" key="23">
    <source>
        <dbReference type="SAM" id="Phobius"/>
    </source>
</evidence>
<comment type="similarity">
    <text evidence="3">Belongs to the leguminous lectin family.</text>
</comment>
<dbReference type="Gene3D" id="3.30.200.20">
    <property type="entry name" value="Phosphorylase Kinase, domain 1"/>
    <property type="match status" value="1"/>
</dbReference>
<evidence type="ECO:0000259" key="25">
    <source>
        <dbReference type="PROSITE" id="PS50011"/>
    </source>
</evidence>
<dbReference type="GO" id="GO:0005886">
    <property type="term" value="C:plasma membrane"/>
    <property type="evidence" value="ECO:0007669"/>
    <property type="project" value="UniProtKB-SubCell"/>
</dbReference>
<dbReference type="InterPro" id="IPR008271">
    <property type="entry name" value="Ser/Thr_kinase_AS"/>
</dbReference>
<comment type="catalytic activity">
    <reaction evidence="21">
        <text>L-seryl-[protein] + ATP = O-phospho-L-seryl-[protein] + ADP + H(+)</text>
        <dbReference type="Rhea" id="RHEA:17989"/>
        <dbReference type="Rhea" id="RHEA-COMP:9863"/>
        <dbReference type="Rhea" id="RHEA-COMP:11604"/>
        <dbReference type="ChEBI" id="CHEBI:15378"/>
        <dbReference type="ChEBI" id="CHEBI:29999"/>
        <dbReference type="ChEBI" id="CHEBI:30616"/>
        <dbReference type="ChEBI" id="CHEBI:83421"/>
        <dbReference type="ChEBI" id="CHEBI:456216"/>
        <dbReference type="EC" id="2.7.11.1"/>
    </reaction>
</comment>
<dbReference type="PANTHER" id="PTHR27007">
    <property type="match status" value="1"/>
</dbReference>
<evidence type="ECO:0000256" key="7">
    <source>
        <dbReference type="ARBA" id="ARBA00022475"/>
    </source>
</evidence>
<evidence type="ECO:0000256" key="24">
    <source>
        <dbReference type="SAM" id="SignalP"/>
    </source>
</evidence>
<evidence type="ECO:0000256" key="6">
    <source>
        <dbReference type="ARBA" id="ARBA00012513"/>
    </source>
</evidence>
<dbReference type="FunFam" id="2.60.120.200:FF:000086">
    <property type="entry name" value="L-type lectin-domain containing receptor kinase S.4"/>
    <property type="match status" value="1"/>
</dbReference>
<evidence type="ECO:0000256" key="20">
    <source>
        <dbReference type="ARBA" id="ARBA00047899"/>
    </source>
</evidence>
<keyword evidence="18" id="KW-0675">Receptor</keyword>
<evidence type="ECO:0000256" key="9">
    <source>
        <dbReference type="ARBA" id="ARBA00022679"/>
    </source>
</evidence>
<keyword evidence="13 22" id="KW-0547">Nucleotide-binding</keyword>
<sequence>MKKHKHQQPLLLCFLLPVFLFFQSISAVDFVFNGFNSSDMLLHGLAIVESRVLTLTNDTSFSIGRALYPEKIQARKPNSSYVYPFSTSFIFSMIPYKNIPPGHGIVFNFLPVIEIEGATSAQYQGLFNLTSNGNPNNHVFGVEFDVFKNEEFDDISANHVGIDVNSLKSKASHDAGYWPDNQRSDNSSKADDEKSFKELKLNSGENYQVWIDYSDSLINVTMAPAGMKRPRKPLLNVSLNLSEVFKDKMYVGFTSSTGALIQGNKILAWSFSNSNFSLSENLVTTGLPSFILPTGSIFRSKGFIAGITVGGLPSFILPKGSIFRSKGFIAGITVGGFFIVGLCALFALLLIKRKRRRAREREEMEEWELEYWPHRMSYQEIDAATREFSKENVIGSGGNGTVYKGVLAGGAEIAVKCISHENDGMREFLAEISSLGRLKHRCLVRLRGWCKRDKGNFFLVYDYMENGSLDKWVFECDNTKMLSCEDRIRILKDVASAILYLHEGWESKVLHRDIKASNVLLDKDMNGRLGDFGLARIHDHGQVPNTTRVVGTVGYLAPEVISSGRALAQTDVFGFGVLVLEVMCGRRPIEAGKPPLVDWAWQLMVQGQLLNALDERLKGGGEFDEEEVDRVLHLGLLCAYPDPSSRPTMRHVVEVLEGNKEVEDDVKSEDMNAYLLQRMKSLAQKQRKISSKMLGEWLPNVGKYSFGKLQHALSLRPRRWHGSRREHGVQLNKILRE</sequence>
<comment type="subcellular location">
    <subcellularLocation>
        <location evidence="1">Cell membrane</location>
    </subcellularLocation>
    <subcellularLocation>
        <location evidence="2">Membrane</location>
        <topology evidence="2">Single-pass type I membrane protein</topology>
    </subcellularLocation>
</comment>
<evidence type="ECO:0000256" key="13">
    <source>
        <dbReference type="ARBA" id="ARBA00022741"/>
    </source>
</evidence>
<evidence type="ECO:0000256" key="17">
    <source>
        <dbReference type="ARBA" id="ARBA00023136"/>
    </source>
</evidence>
<evidence type="ECO:0000256" key="16">
    <source>
        <dbReference type="ARBA" id="ARBA00022989"/>
    </source>
</evidence>
<feature type="domain" description="Protein kinase" evidence="25">
    <location>
        <begin position="388"/>
        <end position="675"/>
    </location>
</feature>
<dbReference type="GO" id="GO:0004674">
    <property type="term" value="F:protein serine/threonine kinase activity"/>
    <property type="evidence" value="ECO:0007669"/>
    <property type="project" value="UniProtKB-KW"/>
</dbReference>
<dbReference type="Pfam" id="PF00139">
    <property type="entry name" value="Lectin_legB"/>
    <property type="match status" value="1"/>
</dbReference>
<dbReference type="SMART" id="SM00220">
    <property type="entry name" value="S_TKc"/>
    <property type="match status" value="1"/>
</dbReference>
<dbReference type="InterPro" id="IPR017441">
    <property type="entry name" value="Protein_kinase_ATP_BS"/>
</dbReference>
<keyword evidence="16 23" id="KW-1133">Transmembrane helix</keyword>
<reference evidence="26 27" key="1">
    <citation type="submission" date="2019-06" db="EMBL/GenBank/DDBJ databases">
        <title>A chromosomal-level reference genome of Carpinus fangiana (Coryloideae, Betulaceae).</title>
        <authorList>
            <person name="Yang X."/>
            <person name="Wang Z."/>
            <person name="Zhang L."/>
            <person name="Hao G."/>
            <person name="Liu J."/>
            <person name="Yang Y."/>
        </authorList>
    </citation>
    <scope>NUCLEOTIDE SEQUENCE [LARGE SCALE GENOMIC DNA]</scope>
    <source>
        <strain evidence="26">Cfa_2016G</strain>
        <tissue evidence="26">Leaf</tissue>
    </source>
</reference>
<dbReference type="CDD" id="cd06899">
    <property type="entry name" value="lectin_legume_LecRK_Arcelin_ConA"/>
    <property type="match status" value="1"/>
</dbReference>
<dbReference type="PROSITE" id="PS00108">
    <property type="entry name" value="PROTEIN_KINASE_ST"/>
    <property type="match status" value="1"/>
</dbReference>
<dbReference type="FunFam" id="3.30.200.20:FF:000621">
    <property type="entry name" value="Putative L-type lectin-domain containing receptor kinase VII.2"/>
    <property type="match status" value="1"/>
</dbReference>
<dbReference type="GO" id="GO:0002229">
    <property type="term" value="P:defense response to oomycetes"/>
    <property type="evidence" value="ECO:0007669"/>
    <property type="project" value="UniProtKB-ARBA"/>
</dbReference>
<dbReference type="InterPro" id="IPR000719">
    <property type="entry name" value="Prot_kinase_dom"/>
</dbReference>
<name>A0A5N6Q8X7_9ROSI</name>
<proteinExistence type="inferred from homology"/>
<dbReference type="GO" id="GO:0030246">
    <property type="term" value="F:carbohydrate binding"/>
    <property type="evidence" value="ECO:0007669"/>
    <property type="project" value="UniProtKB-KW"/>
</dbReference>
<evidence type="ECO:0000313" key="26">
    <source>
        <dbReference type="EMBL" id="KAE7995697.1"/>
    </source>
</evidence>
<dbReference type="InterPro" id="IPR011009">
    <property type="entry name" value="Kinase-like_dom_sf"/>
</dbReference>
<evidence type="ECO:0000256" key="2">
    <source>
        <dbReference type="ARBA" id="ARBA00004479"/>
    </source>
</evidence>
<dbReference type="PROSITE" id="PS00107">
    <property type="entry name" value="PROTEIN_KINASE_ATP"/>
    <property type="match status" value="1"/>
</dbReference>
<comment type="similarity">
    <text evidence="5">In the C-terminal section; belongs to the protein kinase superfamily. Ser/Thr protein kinase family.</text>
</comment>
<dbReference type="EC" id="2.7.11.1" evidence="6"/>
<evidence type="ECO:0000256" key="11">
    <source>
        <dbReference type="ARBA" id="ARBA00022729"/>
    </source>
</evidence>
<dbReference type="InterPro" id="IPR050528">
    <property type="entry name" value="L-type_Lectin-RKs"/>
</dbReference>
<evidence type="ECO:0000256" key="14">
    <source>
        <dbReference type="ARBA" id="ARBA00022777"/>
    </source>
</evidence>
<dbReference type="Pfam" id="PF00069">
    <property type="entry name" value="Pkinase"/>
    <property type="match status" value="1"/>
</dbReference>
<evidence type="ECO:0000256" key="1">
    <source>
        <dbReference type="ARBA" id="ARBA00004236"/>
    </source>
</evidence>
<dbReference type="Gene3D" id="1.10.510.10">
    <property type="entry name" value="Transferase(Phosphotransferase) domain 1"/>
    <property type="match status" value="1"/>
</dbReference>
<evidence type="ECO:0000313" key="27">
    <source>
        <dbReference type="Proteomes" id="UP000327013"/>
    </source>
</evidence>
<keyword evidence="15 22" id="KW-0067">ATP-binding</keyword>
<evidence type="ECO:0000256" key="19">
    <source>
        <dbReference type="ARBA" id="ARBA00023180"/>
    </source>
</evidence>
<keyword evidence="12" id="KW-0430">Lectin</keyword>
<dbReference type="FunFam" id="1.10.510.10:FF:000108">
    <property type="entry name" value="L-type lectin-domain containing receptor kinase S.4"/>
    <property type="match status" value="1"/>
</dbReference>
<organism evidence="26 27">
    <name type="scientific">Carpinus fangiana</name>
    <dbReference type="NCBI Taxonomy" id="176857"/>
    <lineage>
        <taxon>Eukaryota</taxon>
        <taxon>Viridiplantae</taxon>
        <taxon>Streptophyta</taxon>
        <taxon>Embryophyta</taxon>
        <taxon>Tracheophyta</taxon>
        <taxon>Spermatophyta</taxon>
        <taxon>Magnoliopsida</taxon>
        <taxon>eudicotyledons</taxon>
        <taxon>Gunneridae</taxon>
        <taxon>Pentapetalae</taxon>
        <taxon>rosids</taxon>
        <taxon>fabids</taxon>
        <taxon>Fagales</taxon>
        <taxon>Betulaceae</taxon>
        <taxon>Carpinus</taxon>
    </lineage>
</organism>
<keyword evidence="14" id="KW-0418">Kinase</keyword>
<keyword evidence="27" id="KW-1185">Reference proteome</keyword>
<keyword evidence="17 23" id="KW-0472">Membrane</keyword>
<evidence type="ECO:0000256" key="8">
    <source>
        <dbReference type="ARBA" id="ARBA00022527"/>
    </source>
</evidence>
<evidence type="ECO:0000256" key="10">
    <source>
        <dbReference type="ARBA" id="ARBA00022692"/>
    </source>
</evidence>
<keyword evidence="8" id="KW-0723">Serine/threonine-protein kinase</keyword>
<dbReference type="InterPro" id="IPR013320">
    <property type="entry name" value="ConA-like_dom_sf"/>
</dbReference>
<keyword evidence="19" id="KW-0325">Glycoprotein</keyword>
<feature type="transmembrane region" description="Helical" evidence="23">
    <location>
        <begin position="328"/>
        <end position="351"/>
    </location>
</feature>
<evidence type="ECO:0000256" key="22">
    <source>
        <dbReference type="PROSITE-ProRule" id="PRU10141"/>
    </source>
</evidence>
<dbReference type="InterPro" id="IPR001220">
    <property type="entry name" value="Legume_lectin_dom"/>
</dbReference>
<keyword evidence="10 23" id="KW-0812">Transmembrane</keyword>
<protein>
    <recommendedName>
        <fullName evidence="6">non-specific serine/threonine protein kinase</fullName>
        <ecNumber evidence="6">2.7.11.1</ecNumber>
    </recommendedName>
</protein>
<dbReference type="GO" id="GO:0042742">
    <property type="term" value="P:defense response to bacterium"/>
    <property type="evidence" value="ECO:0007669"/>
    <property type="project" value="UniProtKB-ARBA"/>
</dbReference>
<accession>A0A5N6Q8X7</accession>
<dbReference type="PROSITE" id="PS50011">
    <property type="entry name" value="PROTEIN_KINASE_DOM"/>
    <property type="match status" value="1"/>
</dbReference>
<feature type="chain" id="PRO_5024457342" description="non-specific serine/threonine protein kinase" evidence="24">
    <location>
        <begin position="28"/>
        <end position="737"/>
    </location>
</feature>
<evidence type="ECO:0000256" key="21">
    <source>
        <dbReference type="ARBA" id="ARBA00048679"/>
    </source>
</evidence>
<dbReference type="SUPFAM" id="SSF56112">
    <property type="entry name" value="Protein kinase-like (PK-like)"/>
    <property type="match status" value="1"/>
</dbReference>
<dbReference type="Gene3D" id="2.60.120.200">
    <property type="match status" value="1"/>
</dbReference>
<evidence type="ECO:0000256" key="3">
    <source>
        <dbReference type="ARBA" id="ARBA00007606"/>
    </source>
</evidence>
<feature type="signal peptide" evidence="24">
    <location>
        <begin position="1"/>
        <end position="27"/>
    </location>
</feature>
<comment type="similarity">
    <text evidence="4">In the N-terminal section; belongs to the leguminous lectin family.</text>
</comment>
<feature type="binding site" evidence="22">
    <location>
        <position position="416"/>
    </location>
    <ligand>
        <name>ATP</name>
        <dbReference type="ChEBI" id="CHEBI:30616"/>
    </ligand>
</feature>
<comment type="catalytic activity">
    <reaction evidence="20">
        <text>L-threonyl-[protein] + ATP = O-phospho-L-threonyl-[protein] + ADP + H(+)</text>
        <dbReference type="Rhea" id="RHEA:46608"/>
        <dbReference type="Rhea" id="RHEA-COMP:11060"/>
        <dbReference type="Rhea" id="RHEA-COMP:11605"/>
        <dbReference type="ChEBI" id="CHEBI:15378"/>
        <dbReference type="ChEBI" id="CHEBI:30013"/>
        <dbReference type="ChEBI" id="CHEBI:30616"/>
        <dbReference type="ChEBI" id="CHEBI:61977"/>
        <dbReference type="ChEBI" id="CHEBI:456216"/>
        <dbReference type="EC" id="2.7.11.1"/>
    </reaction>
</comment>
<evidence type="ECO:0000256" key="18">
    <source>
        <dbReference type="ARBA" id="ARBA00023170"/>
    </source>
</evidence>
<evidence type="ECO:0000256" key="5">
    <source>
        <dbReference type="ARBA" id="ARBA00010217"/>
    </source>
</evidence>
<dbReference type="OrthoDB" id="1906651at2759"/>
<evidence type="ECO:0000256" key="12">
    <source>
        <dbReference type="ARBA" id="ARBA00022734"/>
    </source>
</evidence>
<keyword evidence="7" id="KW-1003">Cell membrane</keyword>
<dbReference type="AlphaFoldDB" id="A0A5N6Q8X7"/>
<dbReference type="Proteomes" id="UP000327013">
    <property type="component" value="Chromosome 1"/>
</dbReference>
<dbReference type="GO" id="GO:0005524">
    <property type="term" value="F:ATP binding"/>
    <property type="evidence" value="ECO:0007669"/>
    <property type="project" value="UniProtKB-UniRule"/>
</dbReference>
<keyword evidence="11 24" id="KW-0732">Signal</keyword>